<accession>A0A1I7Z5B8</accession>
<dbReference type="GO" id="GO:0006749">
    <property type="term" value="P:glutathione metabolic process"/>
    <property type="evidence" value="ECO:0007669"/>
    <property type="project" value="TreeGrafter"/>
</dbReference>
<dbReference type="GO" id="GO:0004364">
    <property type="term" value="F:glutathione transferase activity"/>
    <property type="evidence" value="ECO:0007669"/>
    <property type="project" value="TreeGrafter"/>
</dbReference>
<dbReference type="Gene3D" id="3.40.30.10">
    <property type="entry name" value="Glutaredoxin"/>
    <property type="match status" value="2"/>
</dbReference>
<reference evidence="3" key="1">
    <citation type="submission" date="2016-11" db="UniProtKB">
        <authorList>
            <consortium name="WormBaseParasite"/>
        </authorList>
    </citation>
    <scope>IDENTIFICATION</scope>
</reference>
<evidence type="ECO:0000313" key="3">
    <source>
        <dbReference type="WBParaSite" id="L893_g23001.t2"/>
    </source>
</evidence>
<dbReference type="Pfam" id="PF01323">
    <property type="entry name" value="DSBA"/>
    <property type="match status" value="1"/>
</dbReference>
<dbReference type="SUPFAM" id="SSF52833">
    <property type="entry name" value="Thioredoxin-like"/>
    <property type="match status" value="1"/>
</dbReference>
<dbReference type="AlphaFoldDB" id="A0A1I7Z5B8"/>
<dbReference type="Proteomes" id="UP000095287">
    <property type="component" value="Unplaced"/>
</dbReference>
<sequence length="280" mass="31313">MLKKQNLKIMLMDQDRKVLDYAASVRVRRDAERRRRNTKKSTTLTQGDCCDLFGQSIFSPYIITTSAQTVVRRSGFASATMSLPVGTVFQTLHFEGSFPAPKGNGNVVELYYDCASPYSWIAFEVLNCLEEILPFRLRLSPMCLGSLVPGRDQISVAPSDSNDAATVVKNLELLGKQLNIPLKQLKKKPIQTEEDLFEIAEKIGLPEDERIIKASDGSRVKVTLRRQTKQALKMGAIAAPWILVKRPNKQDVNLFGGHRIHVIADLLGCTLPLRTEQSKL</sequence>
<dbReference type="InterPro" id="IPR001853">
    <property type="entry name" value="DSBA-like_thioredoxin_dom"/>
</dbReference>
<keyword evidence="2" id="KW-1185">Reference proteome</keyword>
<proteinExistence type="predicted"/>
<evidence type="ECO:0000259" key="1">
    <source>
        <dbReference type="Pfam" id="PF01323"/>
    </source>
</evidence>
<dbReference type="GO" id="GO:0004602">
    <property type="term" value="F:glutathione peroxidase activity"/>
    <property type="evidence" value="ECO:0007669"/>
    <property type="project" value="TreeGrafter"/>
</dbReference>
<dbReference type="WBParaSite" id="L893_g23001.t2">
    <property type="protein sequence ID" value="L893_g23001.t2"/>
    <property type="gene ID" value="L893_g23001"/>
</dbReference>
<dbReference type="PANTHER" id="PTHR42943">
    <property type="entry name" value="GLUTATHIONE S-TRANSFERASE KAPPA"/>
    <property type="match status" value="1"/>
</dbReference>
<name>A0A1I7Z5B8_9BILA</name>
<dbReference type="PANTHER" id="PTHR42943:SF2">
    <property type="entry name" value="GLUTATHIONE S-TRANSFERASE KAPPA 1"/>
    <property type="match status" value="1"/>
</dbReference>
<feature type="domain" description="DSBA-like thioredoxin" evidence="1">
    <location>
        <begin position="187"/>
        <end position="267"/>
    </location>
</feature>
<organism evidence="2 3">
    <name type="scientific">Steinernema glaseri</name>
    <dbReference type="NCBI Taxonomy" id="37863"/>
    <lineage>
        <taxon>Eukaryota</taxon>
        <taxon>Metazoa</taxon>
        <taxon>Ecdysozoa</taxon>
        <taxon>Nematoda</taxon>
        <taxon>Chromadorea</taxon>
        <taxon>Rhabditida</taxon>
        <taxon>Tylenchina</taxon>
        <taxon>Panagrolaimomorpha</taxon>
        <taxon>Strongyloidoidea</taxon>
        <taxon>Steinernematidae</taxon>
        <taxon>Steinernema</taxon>
    </lineage>
</organism>
<dbReference type="InterPro" id="IPR036249">
    <property type="entry name" value="Thioredoxin-like_sf"/>
</dbReference>
<dbReference type="InterPro" id="IPR051924">
    <property type="entry name" value="GST_Kappa/NadH"/>
</dbReference>
<dbReference type="GO" id="GO:0005739">
    <property type="term" value="C:mitochondrion"/>
    <property type="evidence" value="ECO:0007669"/>
    <property type="project" value="TreeGrafter"/>
</dbReference>
<dbReference type="GO" id="GO:0005777">
    <property type="term" value="C:peroxisome"/>
    <property type="evidence" value="ECO:0007669"/>
    <property type="project" value="TreeGrafter"/>
</dbReference>
<protein>
    <submittedName>
        <fullName evidence="3">DSBA domain-containing protein</fullName>
    </submittedName>
</protein>
<evidence type="ECO:0000313" key="2">
    <source>
        <dbReference type="Proteomes" id="UP000095287"/>
    </source>
</evidence>